<evidence type="ECO:0000259" key="4">
    <source>
        <dbReference type="Pfam" id="PF13934"/>
    </source>
</evidence>
<feature type="region of interest" description="Disordered" evidence="3">
    <location>
        <begin position="1719"/>
        <end position="1746"/>
    </location>
</feature>
<dbReference type="PANTHER" id="PTHR21583:SF8">
    <property type="entry name" value="PROTEIN ELYS"/>
    <property type="match status" value="1"/>
</dbReference>
<feature type="region of interest" description="Disordered" evidence="3">
    <location>
        <begin position="1314"/>
        <end position="1378"/>
    </location>
</feature>
<feature type="region of interest" description="Disordered" evidence="3">
    <location>
        <begin position="1474"/>
        <end position="1494"/>
    </location>
</feature>
<dbReference type="Proteomes" id="UP000695022">
    <property type="component" value="Unplaced"/>
</dbReference>
<dbReference type="SUPFAM" id="SSF50978">
    <property type="entry name" value="WD40 repeat-like"/>
    <property type="match status" value="1"/>
</dbReference>
<name>A0ABM1DP15_PRICU</name>
<evidence type="ECO:0000256" key="1">
    <source>
        <dbReference type="ARBA" id="ARBA00004123"/>
    </source>
</evidence>
<feature type="compositionally biased region" description="Basic and acidic residues" evidence="3">
    <location>
        <begin position="1872"/>
        <end position="1885"/>
    </location>
</feature>
<evidence type="ECO:0000313" key="7">
    <source>
        <dbReference type="RefSeq" id="XP_014661686.1"/>
    </source>
</evidence>
<accession>A0ABM1DP15</accession>
<reference evidence="7" key="1">
    <citation type="submission" date="2025-08" db="UniProtKB">
        <authorList>
            <consortium name="RefSeq"/>
        </authorList>
    </citation>
    <scope>IDENTIFICATION</scope>
</reference>
<feature type="compositionally biased region" description="Polar residues" evidence="3">
    <location>
        <begin position="1199"/>
        <end position="1211"/>
    </location>
</feature>
<dbReference type="Gene3D" id="2.130.10.10">
    <property type="entry name" value="YVTN repeat-like/Quinoprotein amine dehydrogenase"/>
    <property type="match status" value="1"/>
</dbReference>
<feature type="compositionally biased region" description="Acidic residues" evidence="3">
    <location>
        <begin position="1349"/>
        <end position="1370"/>
    </location>
</feature>
<dbReference type="InterPro" id="IPR032040">
    <property type="entry name" value="ELYS-bb"/>
</dbReference>
<feature type="compositionally biased region" description="Polar residues" evidence="3">
    <location>
        <begin position="1653"/>
        <end position="1691"/>
    </location>
</feature>
<feature type="region of interest" description="Disordered" evidence="3">
    <location>
        <begin position="1404"/>
        <end position="1434"/>
    </location>
</feature>
<dbReference type="Pfam" id="PF16687">
    <property type="entry name" value="ELYS-bb"/>
    <property type="match status" value="1"/>
</dbReference>
<feature type="region of interest" description="Disordered" evidence="3">
    <location>
        <begin position="2006"/>
        <end position="2214"/>
    </location>
</feature>
<dbReference type="PANTHER" id="PTHR21583">
    <property type="entry name" value="ELYS PROTEIN"/>
    <property type="match status" value="1"/>
</dbReference>
<dbReference type="InterPro" id="IPR036322">
    <property type="entry name" value="WD40_repeat_dom_sf"/>
</dbReference>
<feature type="region of interest" description="Disordered" evidence="3">
    <location>
        <begin position="1266"/>
        <end position="1288"/>
    </location>
</feature>
<feature type="compositionally biased region" description="Low complexity" evidence="3">
    <location>
        <begin position="2176"/>
        <end position="2191"/>
    </location>
</feature>
<dbReference type="RefSeq" id="XP_014661686.1">
    <property type="nucleotide sequence ID" value="XM_014806200.1"/>
</dbReference>
<feature type="region of interest" description="Disordered" evidence="3">
    <location>
        <begin position="1816"/>
        <end position="1837"/>
    </location>
</feature>
<feature type="compositionally biased region" description="Basic and acidic residues" evidence="3">
    <location>
        <begin position="1189"/>
        <end position="1198"/>
    </location>
</feature>
<keyword evidence="6" id="KW-1185">Reference proteome</keyword>
<feature type="region of interest" description="Disordered" evidence="3">
    <location>
        <begin position="1562"/>
        <end position="1590"/>
    </location>
</feature>
<feature type="compositionally biased region" description="Low complexity" evidence="3">
    <location>
        <begin position="2013"/>
        <end position="2025"/>
    </location>
</feature>
<sequence>MRGELLPNFTSKFVPFCEATADCISAQLPKQDAALLGGLFEDGGLAWVARGGSLEVIDTVSGLRQAAWQFGTILNDDGVAVTCVSDYQVTAHCSILLVGLDMSGRAGMLCLFDPVTSTVRKAIAVKDPVTCVEPVCGADAADDTLSEHLQWFHGVVAVGTRRGHVYLLDLCCDERTYVSDEVSSSSMRLITARTPNVQQCRDDALHRRQHLCLEVGDDSHRKGKFQYRKPDSSIMETLTADAVWVTCAKYVKEIGMLAVGFNFGCFQLWSLSGPNLEYSSQFECDLSPITKVAYQEPENDPRNYNYLWVASGPLSLENSIHIPASLWLYQLAFSKKCWLHESGFYFYEEFQSCGPRYEFNLTEDPYNQLEDTFYGSRLISCATIGADRQAALRGLGDDEQMGEDSSSEEEDRHSNDLSLCAFVWETQPSHPTSQSQFVLGIFDMNRWYHAQMPTSLRPGSSDCSYFAFFSISSAVDDVSSEVMLNVHIPPSSLASVYCCGTTRPALLSIIPVIWLSDLSCNIQHREHLTFMPEMLLTVVLILIPKLEFLAACVREMSEVQCVESGCTLRFLFEWAWSKVIETKVAFDKLVVPLYNWSGVQLDDPAVRSLYQHSSRLQHLINLYRMVLDSHTFMTTQGATELNVRLKVLTLLSQHIEVVIWFVDKKLLPENEEGQQLYGDLLAYPAQALSRITTARRREMRERSGSREMDVLLIDGLIASTGDCITQLWGKADGNGLYPPPSLHELLNVYLLDDVPLEKKHCLVLYLLIDLMSICAEQRLINVVDELRSFWSAFRLPEGKLKLMQAFWLFDHGDLEDAVNLFLHPMVNHAVAYPWQHALIMKTLLHEGESSLALRYMRIMQPVSNDVNDVSLKISVLVENGLIAEAHSFQREHAFAANSEVLFRHFFTACMKTKCVYQLLQLPLDSLEEQYLVTFLKKRMDEVASGELLVMYLLQRARYIEALQLNESLKRLTMVSMDRAVRERVATRNLIVDMYMKTLPDVQRKLALHPDAYSVRPTYTKRFARPKPLSTVVTQSKMKTMTLATLFETMLEKVGELKPKESSDDWPEVDSHVPFLSTPITPRRHASRIRRVSDGEAHVDHTLRFYKAPELSADMFVSRAISPQQRAELSKIKERLMRSTLPLLQTPPVVRQRARTASQHRDATPQSILKVREAIALSPSPTLTRARAKPLRESLDESAQKTSSAAGSSSKQLRFVLPDNDISLIPSEEDGASRRASLTSIMIRSRVPTPKRTPRFSLTPHSVAVTTKTSTDSVAATTATDSDSAGDASIDISGVEHHQVAPPTVAEDMDTLEDYGDETPEIEGSVEDQSGERRGNSSSMEEGFVGEKANEEDEEQEEEEEVQEEEMEMDDESFHTPQHSVVVDEDITFVSLGRSTGRIAASMNDTAKSSDSIDTVPIIGSPAGQPSPDDRTRVSTPLSLLRHLSSPHSRFLAGKPLLGVSPLARASIGETASAVAGSPTLTPTTGGAPAESSSSSFIRASPVIKRSPLVRRAIRPELEDASPGVAAACDQSPYISRREGHAEVMQYSDLEGGAGAEEAVVERRAGEMKSHHDSEEEGEELQADEPAFRRDDDVNVHANVSVFRSDGEEVMERRESAEIPHVNDAGAEQQAEVVTHESWLEVGAADVTPPSSTPPAMQTLGQTPSPTVSAAMTASLSPSPTTRTPHSWSPRSQALADSLPTVAVLSHSDSPTLQVAVASSSLTAHTPSPPVSAKAHMHAPSSPTMQTSFPLSPTMQTTTHLLPVIQMSTHLSLTVQTSPHLSPTMQTSPYLSPAMQTSPHLSPTMQTSTHLSPAMQTSTHLSPAMQTSTHLSPTMQPSTHLLPTVQTLTDMSPTTRQTPEPRHAIQEALTSSPRDDKQQPQRRDSDDTVTQVTPDVSLIASQDLEMKAEGEEVTLQEEKQEKFSVQTPVVAQTLRSTRSKSAKEEESIYTFAKPLTVTAVTTFTANEVDAFSFIFSPPLMRSAMQRISLDSSAASELGLSVAMATRSRRKHDSSASSIISEAGETSRMVTRSRGRHDSSASSIVSEAGETSRVVTRSRGRHDSSASSIVSEAGETSRVVTRSRGRHDSSASSIVSEMGETSRVVTRSRGRHDSSASSIASEADETTTTLTHSALRRLSKDGGAEKQPTTPATRSTRSFAAHPSDSPVSLLSPIVEDAATAAGASRTTRASVAKGVPRRSLRTIKKSRKILAKKKS</sequence>
<feature type="compositionally biased region" description="Polar residues" evidence="3">
    <location>
        <begin position="2145"/>
        <end position="2156"/>
    </location>
</feature>
<dbReference type="InterPro" id="IPR025151">
    <property type="entry name" value="ELYS_dom"/>
</dbReference>
<dbReference type="GeneID" id="106804845"/>
<keyword evidence="2" id="KW-0539">Nucleus</keyword>
<feature type="compositionally biased region" description="Basic residues" evidence="3">
    <location>
        <begin position="2194"/>
        <end position="2214"/>
    </location>
</feature>
<protein>
    <submittedName>
        <fullName evidence="7">Protein ELYS-like</fullName>
    </submittedName>
</protein>
<evidence type="ECO:0000313" key="6">
    <source>
        <dbReference type="Proteomes" id="UP000695022"/>
    </source>
</evidence>
<evidence type="ECO:0000256" key="2">
    <source>
        <dbReference type="ARBA" id="ARBA00023242"/>
    </source>
</evidence>
<gene>
    <name evidence="7" type="primary">LOC106804845</name>
</gene>
<feature type="region of interest" description="Disordered" evidence="3">
    <location>
        <begin position="1868"/>
        <end position="1892"/>
    </location>
</feature>
<organism evidence="6 7">
    <name type="scientific">Priapulus caudatus</name>
    <name type="common">Priapulid worm</name>
    <dbReference type="NCBI Taxonomy" id="37621"/>
    <lineage>
        <taxon>Eukaryota</taxon>
        <taxon>Metazoa</taxon>
        <taxon>Ecdysozoa</taxon>
        <taxon>Scalidophora</taxon>
        <taxon>Priapulida</taxon>
        <taxon>Priapulimorpha</taxon>
        <taxon>Priapulimorphida</taxon>
        <taxon>Priapulidae</taxon>
        <taxon>Priapulus</taxon>
    </lineage>
</organism>
<dbReference type="Pfam" id="PF13934">
    <property type="entry name" value="ELYS"/>
    <property type="match status" value="1"/>
</dbReference>
<feature type="domain" description="ELYS beta-propeller" evidence="5">
    <location>
        <begin position="4"/>
        <end position="497"/>
    </location>
</feature>
<feature type="domain" description="ELYS-like" evidence="4">
    <location>
        <begin position="711"/>
        <end position="937"/>
    </location>
</feature>
<feature type="compositionally biased region" description="Low complexity" evidence="3">
    <location>
        <begin position="2113"/>
        <end position="2127"/>
    </location>
</feature>
<feature type="compositionally biased region" description="Acidic residues" evidence="3">
    <location>
        <begin position="1314"/>
        <end position="1325"/>
    </location>
</feature>
<feature type="region of interest" description="Disordered" evidence="3">
    <location>
        <begin position="1647"/>
        <end position="1693"/>
    </location>
</feature>
<proteinExistence type="predicted"/>
<evidence type="ECO:0000256" key="3">
    <source>
        <dbReference type="SAM" id="MobiDB-lite"/>
    </source>
</evidence>
<feature type="compositionally biased region" description="Basic and acidic residues" evidence="3">
    <location>
        <begin position="1562"/>
        <end position="1573"/>
    </location>
</feature>
<comment type="subcellular location">
    <subcellularLocation>
        <location evidence="1">Nucleus</location>
    </subcellularLocation>
</comment>
<feature type="region of interest" description="Disordered" evidence="3">
    <location>
        <begin position="1179"/>
        <end position="1211"/>
    </location>
</feature>
<dbReference type="InterPro" id="IPR015943">
    <property type="entry name" value="WD40/YVTN_repeat-like_dom_sf"/>
</dbReference>
<dbReference type="InterPro" id="IPR052620">
    <property type="entry name" value="ELYS/MEL-28_NucAsmblyFactor"/>
</dbReference>
<feature type="compositionally biased region" description="Low complexity" evidence="3">
    <location>
        <begin position="1475"/>
        <end position="1494"/>
    </location>
</feature>
<evidence type="ECO:0000259" key="5">
    <source>
        <dbReference type="Pfam" id="PF16687"/>
    </source>
</evidence>